<keyword evidence="7" id="KW-1185">Reference proteome</keyword>
<evidence type="ECO:0000313" key="6">
    <source>
        <dbReference type="EMBL" id="RMX06322.1"/>
    </source>
</evidence>
<dbReference type="PANTHER" id="PTHR12526:SF640">
    <property type="entry name" value="COLANIC ACID BIOSYNTHESIS GLYCOSYLTRANSFERASE WCAL-RELATED"/>
    <property type="match status" value="1"/>
</dbReference>
<proteinExistence type="inferred from homology"/>
<dbReference type="PANTHER" id="PTHR12526">
    <property type="entry name" value="GLYCOSYLTRANSFERASE"/>
    <property type="match status" value="1"/>
</dbReference>
<gene>
    <name evidence="6" type="ORF">D8I35_07175</name>
</gene>
<dbReference type="Gene3D" id="3.40.50.2000">
    <property type="entry name" value="Glycogen Phosphorylase B"/>
    <property type="match status" value="1"/>
</dbReference>
<protein>
    <submittedName>
        <fullName evidence="6">Glycosyltransferase</fullName>
    </submittedName>
</protein>
<evidence type="ECO:0000313" key="7">
    <source>
        <dbReference type="Proteomes" id="UP000278006"/>
    </source>
</evidence>
<dbReference type="InterPro" id="IPR022623">
    <property type="entry name" value="Glyco_trans_4"/>
</dbReference>
<keyword evidence="2" id="KW-0328">Glycosyltransferase</keyword>
<keyword evidence="3 6" id="KW-0808">Transferase</keyword>
<accession>A0A3M6QV04</accession>
<dbReference type="GO" id="GO:0016757">
    <property type="term" value="F:glycosyltransferase activity"/>
    <property type="evidence" value="ECO:0007669"/>
    <property type="project" value="UniProtKB-KW"/>
</dbReference>
<comment type="caution">
    <text evidence="6">The sequence shown here is derived from an EMBL/GenBank/DDBJ whole genome shotgun (WGS) entry which is preliminary data.</text>
</comment>
<evidence type="ECO:0000256" key="4">
    <source>
        <dbReference type="SAM" id="MobiDB-lite"/>
    </source>
</evidence>
<reference evidence="6 7" key="1">
    <citation type="submission" date="2018-10" db="EMBL/GenBank/DDBJ databases">
        <title>Draft genome of Cortibacter populi DSM10536.</title>
        <authorList>
            <person name="Bernier A.-M."/>
            <person name="Bernard K."/>
        </authorList>
    </citation>
    <scope>NUCLEOTIDE SEQUENCE [LARGE SCALE GENOMIC DNA]</scope>
    <source>
        <strain evidence="6 7">DSM 105136</strain>
    </source>
</reference>
<organism evidence="6 7">
    <name type="scientific">Corticibacter populi</name>
    <dbReference type="NCBI Taxonomy" id="1550736"/>
    <lineage>
        <taxon>Bacteria</taxon>
        <taxon>Pseudomonadati</taxon>
        <taxon>Pseudomonadota</taxon>
        <taxon>Betaproteobacteria</taxon>
        <taxon>Burkholderiales</taxon>
        <taxon>Comamonadaceae</taxon>
        <taxon>Corticibacter</taxon>
    </lineage>
</organism>
<dbReference type="Proteomes" id="UP000278006">
    <property type="component" value="Unassembled WGS sequence"/>
</dbReference>
<evidence type="ECO:0000256" key="1">
    <source>
        <dbReference type="ARBA" id="ARBA00009481"/>
    </source>
</evidence>
<dbReference type="OrthoDB" id="5416057at2"/>
<evidence type="ECO:0000256" key="3">
    <source>
        <dbReference type="ARBA" id="ARBA00022679"/>
    </source>
</evidence>
<sequence length="429" mass="48377">MPAHQPVIVFASAVYPSQYSLLCRHLRASGQARSWFMTMPGHAKRHAAECEHLLAFRPDGNIVKPQGYYYSDKVERSARICRGLLQALHAFEKQHGRIDCLVTHSLWGAPNWLYGELDAAIVSYIEFPSYRAHGWDAAYPPDAGQRMADRNMEMLHFHQVLGSDLTIVPSAHARSLFPPLLQERIAVQFEGFDIQPQEAGTQSEECARKPAGNHTGKRTDKDFTIGFAARDLSSAKGFETFMRLVDRLVREGDGEGVRFLALGDPTAVTYGYEQQWVQRRYKGAVASFRDHLLKIHPAASVVEFPGRLPYAEFARTLATIDLFLYPLRHGVANWGLMEILARGGCVIGSNWGYVPELVQHDVNGLLLPDDDDAWLAAIRALRADPARRARYASAARETGRRFHIDTVAPRFMDLFQLAMARHRTRRQEP</sequence>
<feature type="domain" description="Glycosyl transferase family 4" evidence="5">
    <location>
        <begin position="32"/>
        <end position="195"/>
    </location>
</feature>
<evidence type="ECO:0000259" key="5">
    <source>
        <dbReference type="Pfam" id="PF12000"/>
    </source>
</evidence>
<comment type="similarity">
    <text evidence="1">Belongs to the glycosyltransferase group 1 family. Glycosyltransferase 4 subfamily.</text>
</comment>
<name>A0A3M6QV04_9BURK</name>
<dbReference type="RefSeq" id="WP_122227363.1">
    <property type="nucleotide sequence ID" value="NZ_RDQO01000002.1"/>
</dbReference>
<dbReference type="SUPFAM" id="SSF53756">
    <property type="entry name" value="UDP-Glycosyltransferase/glycogen phosphorylase"/>
    <property type="match status" value="1"/>
</dbReference>
<dbReference type="Pfam" id="PF13692">
    <property type="entry name" value="Glyco_trans_1_4"/>
    <property type="match status" value="1"/>
</dbReference>
<dbReference type="EMBL" id="RDQO01000002">
    <property type="protein sequence ID" value="RMX06322.1"/>
    <property type="molecule type" value="Genomic_DNA"/>
</dbReference>
<evidence type="ECO:0000256" key="2">
    <source>
        <dbReference type="ARBA" id="ARBA00022676"/>
    </source>
</evidence>
<feature type="region of interest" description="Disordered" evidence="4">
    <location>
        <begin position="198"/>
        <end position="217"/>
    </location>
</feature>
<dbReference type="AlphaFoldDB" id="A0A3M6QV04"/>
<dbReference type="Pfam" id="PF12000">
    <property type="entry name" value="Glyco_trans_4_3"/>
    <property type="match status" value="1"/>
</dbReference>